<dbReference type="OrthoDB" id="8454801at2"/>
<evidence type="ECO:0000313" key="2">
    <source>
        <dbReference type="EMBL" id="TCT03875.1"/>
    </source>
</evidence>
<keyword evidence="1" id="KW-0732">Signal</keyword>
<reference evidence="2 3" key="1">
    <citation type="submission" date="2019-03" db="EMBL/GenBank/DDBJ databases">
        <title>Genomic Encyclopedia of Type Strains, Phase IV (KMG-IV): sequencing the most valuable type-strain genomes for metagenomic binning, comparative biology and taxonomic classification.</title>
        <authorList>
            <person name="Goeker M."/>
        </authorList>
    </citation>
    <scope>NUCLEOTIDE SEQUENCE [LARGE SCALE GENOMIC DNA]</scope>
    <source>
        <strain evidence="2 3">DSM 9035</strain>
    </source>
</reference>
<name>A0A4R3LYN4_9HYPH</name>
<organism evidence="2 3">
    <name type="scientific">Aquabacter spiritensis</name>
    <dbReference type="NCBI Taxonomy" id="933073"/>
    <lineage>
        <taxon>Bacteria</taxon>
        <taxon>Pseudomonadati</taxon>
        <taxon>Pseudomonadota</taxon>
        <taxon>Alphaproteobacteria</taxon>
        <taxon>Hyphomicrobiales</taxon>
        <taxon>Xanthobacteraceae</taxon>
        <taxon>Aquabacter</taxon>
    </lineage>
</organism>
<comment type="caution">
    <text evidence="2">The sequence shown here is derived from an EMBL/GenBank/DDBJ whole genome shotgun (WGS) entry which is preliminary data.</text>
</comment>
<dbReference type="EMBL" id="SMAI01000008">
    <property type="protein sequence ID" value="TCT03875.1"/>
    <property type="molecule type" value="Genomic_DNA"/>
</dbReference>
<evidence type="ECO:0000256" key="1">
    <source>
        <dbReference type="SAM" id="SignalP"/>
    </source>
</evidence>
<protein>
    <submittedName>
        <fullName evidence="2">Uncharacterized protein</fullName>
    </submittedName>
</protein>
<feature type="signal peptide" evidence="1">
    <location>
        <begin position="1"/>
        <end position="22"/>
    </location>
</feature>
<keyword evidence="3" id="KW-1185">Reference proteome</keyword>
<dbReference type="Proteomes" id="UP000294664">
    <property type="component" value="Unassembled WGS sequence"/>
</dbReference>
<gene>
    <name evidence="2" type="ORF">EDC64_10841</name>
</gene>
<evidence type="ECO:0000313" key="3">
    <source>
        <dbReference type="Proteomes" id="UP000294664"/>
    </source>
</evidence>
<dbReference type="AlphaFoldDB" id="A0A4R3LYN4"/>
<sequence>MRRWIGAGITAAVLGMAGEAAALLAPHYYEDARRTAPEVIVIAVAAVAPPPAPFGDCAVSGAVRRVERGGLYGLGQSVTIAVPCSRPGAHPPIGGTIWRTPDTLATPFGRAYLDAAGTLILSQYEPLAALPGDRD</sequence>
<dbReference type="RefSeq" id="WP_132032129.1">
    <property type="nucleotide sequence ID" value="NZ_SMAI01000008.1"/>
</dbReference>
<proteinExistence type="predicted"/>
<feature type="chain" id="PRO_5020483209" evidence="1">
    <location>
        <begin position="23"/>
        <end position="135"/>
    </location>
</feature>
<accession>A0A4R3LYN4</accession>